<comment type="caution">
    <text evidence="6">The sequence shown here is derived from an EMBL/GenBank/DDBJ whole genome shotgun (WGS) entry which is preliminary data.</text>
</comment>
<dbReference type="RefSeq" id="WP_368380583.1">
    <property type="nucleotide sequence ID" value="NZ_JBFRYA010000003.1"/>
</dbReference>
<dbReference type="EMBL" id="JBFRYA010000003">
    <property type="protein sequence ID" value="MEX1668294.1"/>
    <property type="molecule type" value="Genomic_DNA"/>
</dbReference>
<comment type="similarity">
    <text evidence="1">Belongs to the Gfa family.</text>
</comment>
<feature type="domain" description="CENP-V/GFA" evidence="5">
    <location>
        <begin position="3"/>
        <end position="119"/>
    </location>
</feature>
<sequence>MIHSGSCLCGNVIYEYGGELKKFFLCHCQRCRKNSGSAHAANLFGRGGELVWLQGKDSVSNFKVLGTRHQRSFCSRCGSALPFSSADGESVVIPAGSLNTDIGLAPQAHIFMGSKASWDNGLEDVPRFAGFPI</sequence>
<evidence type="ECO:0000313" key="6">
    <source>
        <dbReference type="EMBL" id="MEX1668294.1"/>
    </source>
</evidence>
<keyword evidence="4" id="KW-0456">Lyase</keyword>
<dbReference type="InterPro" id="IPR011057">
    <property type="entry name" value="Mss4-like_sf"/>
</dbReference>
<dbReference type="Gene3D" id="3.90.1590.10">
    <property type="entry name" value="glutathione-dependent formaldehyde- activating enzyme (gfa)"/>
    <property type="match status" value="1"/>
</dbReference>
<dbReference type="SUPFAM" id="SSF51316">
    <property type="entry name" value="Mss4-like"/>
    <property type="match status" value="1"/>
</dbReference>
<dbReference type="Pfam" id="PF04828">
    <property type="entry name" value="GFA"/>
    <property type="match status" value="1"/>
</dbReference>
<name>A0ABV3U453_9GAMM</name>
<keyword evidence="2" id="KW-0479">Metal-binding</keyword>
<evidence type="ECO:0000256" key="3">
    <source>
        <dbReference type="ARBA" id="ARBA00022833"/>
    </source>
</evidence>
<evidence type="ECO:0000256" key="2">
    <source>
        <dbReference type="ARBA" id="ARBA00022723"/>
    </source>
</evidence>
<gene>
    <name evidence="6" type="ORF">AB4876_05180</name>
</gene>
<reference evidence="6 7" key="1">
    <citation type="journal article" date="2011" name="Int. J. Syst. Evol. Microbiol.">
        <title>Zhongshania antarctica gen. nov., sp. nov. and Zhongshania guokunii sp. nov., gammaproteobacteria respectively isolated from coastal attached (fast) ice and surface seawater of the Antarctic.</title>
        <authorList>
            <person name="Li H.J."/>
            <person name="Zhang X.Y."/>
            <person name="Chen C.X."/>
            <person name="Zhang Y.J."/>
            <person name="Gao Z.M."/>
            <person name="Yu Y."/>
            <person name="Chen X.L."/>
            <person name="Chen B."/>
            <person name="Zhang Y.Z."/>
        </authorList>
    </citation>
    <scope>NUCLEOTIDE SEQUENCE [LARGE SCALE GENOMIC DNA]</scope>
    <source>
        <strain evidence="6 7">ZS6-22T</strain>
    </source>
</reference>
<evidence type="ECO:0000313" key="7">
    <source>
        <dbReference type="Proteomes" id="UP001557485"/>
    </source>
</evidence>
<keyword evidence="7" id="KW-1185">Reference proteome</keyword>
<dbReference type="PANTHER" id="PTHR33337">
    <property type="entry name" value="GFA DOMAIN-CONTAINING PROTEIN"/>
    <property type="match status" value="1"/>
</dbReference>
<evidence type="ECO:0000259" key="5">
    <source>
        <dbReference type="PROSITE" id="PS51891"/>
    </source>
</evidence>
<protein>
    <submittedName>
        <fullName evidence="6">GFA family protein</fullName>
    </submittedName>
</protein>
<dbReference type="Proteomes" id="UP001557485">
    <property type="component" value="Unassembled WGS sequence"/>
</dbReference>
<dbReference type="PROSITE" id="PS51891">
    <property type="entry name" value="CENP_V_GFA"/>
    <property type="match status" value="1"/>
</dbReference>
<accession>A0ABV3U453</accession>
<evidence type="ECO:0000256" key="1">
    <source>
        <dbReference type="ARBA" id="ARBA00005495"/>
    </source>
</evidence>
<organism evidence="6 7">
    <name type="scientific">Zhongshania guokunii</name>
    <dbReference type="NCBI Taxonomy" id="641783"/>
    <lineage>
        <taxon>Bacteria</taxon>
        <taxon>Pseudomonadati</taxon>
        <taxon>Pseudomonadota</taxon>
        <taxon>Gammaproteobacteria</taxon>
        <taxon>Cellvibrionales</taxon>
        <taxon>Spongiibacteraceae</taxon>
        <taxon>Zhongshania</taxon>
    </lineage>
</organism>
<evidence type="ECO:0000256" key="4">
    <source>
        <dbReference type="ARBA" id="ARBA00023239"/>
    </source>
</evidence>
<dbReference type="InterPro" id="IPR006913">
    <property type="entry name" value="CENP-V/GFA"/>
</dbReference>
<proteinExistence type="inferred from homology"/>
<keyword evidence="3" id="KW-0862">Zinc</keyword>
<dbReference type="PANTHER" id="PTHR33337:SF40">
    <property type="entry name" value="CENP-V_GFA DOMAIN-CONTAINING PROTEIN-RELATED"/>
    <property type="match status" value="1"/>
</dbReference>